<dbReference type="EMBL" id="CP020744">
    <property type="protein sequence ID" value="ARJ25398.1"/>
    <property type="molecule type" value="Genomic_DNA"/>
</dbReference>
<feature type="transmembrane region" description="Helical" evidence="1">
    <location>
        <begin position="198"/>
        <end position="216"/>
    </location>
</feature>
<proteinExistence type="predicted"/>
<reference evidence="2 3" key="1">
    <citation type="submission" date="2017-04" db="EMBL/GenBank/DDBJ databases">
        <title>The Characteristic of a Fine Plant Growth-Promoting Rhizobacteria Bacillus mycoides Gnyt1 and its Whole Genome Sequencing Analysis.</title>
        <authorList>
            <person name="Li J.H."/>
            <person name="Yao T."/>
        </authorList>
    </citation>
    <scope>NUCLEOTIDE SEQUENCE [LARGE SCALE GENOMIC DNA]</scope>
    <source>
        <strain evidence="2 3">Gnyt1</strain>
        <plasmid evidence="3">Plasmid unnamed1</plasmid>
    </source>
</reference>
<protein>
    <recommendedName>
        <fullName evidence="4">Sap-like sulfolipid-1-addressing protein</fullName>
    </recommendedName>
</protein>
<organism evidence="2 3">
    <name type="scientific">Bacillus mycoides</name>
    <dbReference type="NCBI Taxonomy" id="1405"/>
    <lineage>
        <taxon>Bacteria</taxon>
        <taxon>Bacillati</taxon>
        <taxon>Bacillota</taxon>
        <taxon>Bacilli</taxon>
        <taxon>Bacillales</taxon>
        <taxon>Bacillaceae</taxon>
        <taxon>Bacillus</taxon>
        <taxon>Bacillus cereus group</taxon>
    </lineage>
</organism>
<keyword evidence="1" id="KW-0472">Membrane</keyword>
<feature type="transmembrane region" description="Helical" evidence="1">
    <location>
        <begin position="6"/>
        <end position="32"/>
    </location>
</feature>
<evidence type="ECO:0000313" key="3">
    <source>
        <dbReference type="Proteomes" id="UP000192932"/>
    </source>
</evidence>
<sequence length="219" mass="24344">MMSTELLLLIGGLALLDTLSPFTLGVTVYLLLTDKERLTKRLLVYLLTIAGFYFAVGVSLMLGLDFLLEIISGVFQNRIVSWTFFIIGVILFIASFYVPTKKSSDLPTPKSKSILSMVALGFTTSLIEVGTAFPYFVAIGIMTTSNLSWVEWSSILAGYNFIMVLPSLVLFLFYLLFGRWMQTSLEKLRVKIANNTGSALSWIMCIVGLILISNSLDYL</sequence>
<feature type="transmembrane region" description="Helical" evidence="1">
    <location>
        <begin position="79"/>
        <end position="98"/>
    </location>
</feature>
<evidence type="ECO:0008006" key="4">
    <source>
        <dbReference type="Google" id="ProtNLM"/>
    </source>
</evidence>
<name>A0A1W6AHS6_BACMY</name>
<evidence type="ECO:0000313" key="2">
    <source>
        <dbReference type="EMBL" id="ARJ25398.1"/>
    </source>
</evidence>
<keyword evidence="2" id="KW-0614">Plasmid</keyword>
<feature type="transmembrane region" description="Helical" evidence="1">
    <location>
        <begin position="155"/>
        <end position="177"/>
    </location>
</feature>
<keyword evidence="1" id="KW-1133">Transmembrane helix</keyword>
<feature type="transmembrane region" description="Helical" evidence="1">
    <location>
        <begin position="44"/>
        <end position="67"/>
    </location>
</feature>
<keyword evidence="1" id="KW-0812">Transmembrane</keyword>
<geneLocation type="plasmid" evidence="2 3">
    <name>unnamed1</name>
</geneLocation>
<feature type="transmembrane region" description="Helical" evidence="1">
    <location>
        <begin position="118"/>
        <end position="143"/>
    </location>
</feature>
<dbReference type="Pfam" id="PF11139">
    <property type="entry name" value="SfLAP"/>
    <property type="match status" value="1"/>
</dbReference>
<dbReference type="InterPro" id="IPR021315">
    <property type="entry name" value="Gap/Sap"/>
</dbReference>
<evidence type="ECO:0000256" key="1">
    <source>
        <dbReference type="SAM" id="Phobius"/>
    </source>
</evidence>
<dbReference type="AlphaFoldDB" id="A0A1W6AHS6"/>
<accession>A0A1W6AHS6</accession>
<gene>
    <name evidence="2" type="ORF">B7492_30445</name>
</gene>
<dbReference type="Proteomes" id="UP000192932">
    <property type="component" value="Plasmid unnamed1"/>
</dbReference>